<dbReference type="Pfam" id="PF08668">
    <property type="entry name" value="HDOD"/>
    <property type="match status" value="1"/>
</dbReference>
<evidence type="ECO:0000259" key="1">
    <source>
        <dbReference type="Pfam" id="PF08668"/>
    </source>
</evidence>
<dbReference type="RefSeq" id="WP_061900309.1">
    <property type="nucleotide sequence ID" value="NZ_CAXYEW010000033.1"/>
</dbReference>
<dbReference type="SUPFAM" id="SSF109604">
    <property type="entry name" value="HD-domain/PDEase-like"/>
    <property type="match status" value="1"/>
</dbReference>
<sequence length="426" mass="48207">MSIDLREKSPDSLLQAIMTNRRYSTEANQIADKVSSLTRARHAKWLVNRQLVLDQENVDTALSEQARYCDSVILHEKERVTQNQRLLLACESARVKDQRLQVEQRQRVHAAVVQDVVTRTETMMQEQLLSMSPVSLFGRFPDFSHLMETAYSPSLSVSKLAVLTTNDSALKMEVLSLMSNARFLARLHRQPKRVTEASVAIGTLGVENCVRLFPILMAKSLVKWHEPSIKLVVPKMWQYLMVTGNATYQRLRVAGGRAPEQGLLLGVLHCLGMFAVINQYPRFFEDALIERMQVYREQQERDKYYACAEVVQDMSALPKLVTSLAPRVTQHLIDAMTWSPGSLPLRLALEEEINQVPVLERSLLGVALAQGSAFAIFDTLERSQVFIEKHKPFWFANVQLSAKGLDTLCQSDLGRLHLSDSGSNKE</sequence>
<accession>A0ABR5VZU4</accession>
<evidence type="ECO:0000313" key="3">
    <source>
        <dbReference type="Proteomes" id="UP000075609"/>
    </source>
</evidence>
<protein>
    <recommendedName>
        <fullName evidence="1">HDOD domain-containing protein</fullName>
    </recommendedName>
</protein>
<proteinExistence type="predicted"/>
<evidence type="ECO:0000313" key="2">
    <source>
        <dbReference type="EMBL" id="KYN85066.1"/>
    </source>
</evidence>
<organism evidence="2 3">
    <name type="scientific">Vibrio cidicii</name>
    <dbReference type="NCBI Taxonomy" id="1763883"/>
    <lineage>
        <taxon>Bacteria</taxon>
        <taxon>Pseudomonadati</taxon>
        <taxon>Pseudomonadota</taxon>
        <taxon>Gammaproteobacteria</taxon>
        <taxon>Vibrionales</taxon>
        <taxon>Vibrionaceae</taxon>
        <taxon>Vibrio</taxon>
    </lineage>
</organism>
<dbReference type="Proteomes" id="UP000075609">
    <property type="component" value="Unassembled WGS sequence"/>
</dbReference>
<feature type="domain" description="HDOD" evidence="1">
    <location>
        <begin position="145"/>
        <end position="288"/>
    </location>
</feature>
<comment type="caution">
    <text evidence="2">The sequence shown here is derived from an EMBL/GenBank/DDBJ whole genome shotgun (WGS) entry which is preliminary data.</text>
</comment>
<dbReference type="Gene3D" id="1.10.3210.10">
    <property type="entry name" value="Hypothetical protein af1432"/>
    <property type="match status" value="1"/>
</dbReference>
<dbReference type="InterPro" id="IPR013976">
    <property type="entry name" value="HDOD"/>
</dbReference>
<dbReference type="EMBL" id="LOBP01000152">
    <property type="protein sequence ID" value="KYN85066.1"/>
    <property type="molecule type" value="Genomic_DNA"/>
</dbReference>
<gene>
    <name evidence="2" type="ORF">ATY35_17000</name>
</gene>
<keyword evidence="3" id="KW-1185">Reference proteome</keyword>
<reference evidence="2 3" key="1">
    <citation type="submission" date="2015-12" db="EMBL/GenBank/DDBJ databases">
        <authorList>
            <person name="Tarr C.L."/>
            <person name="Gladney L.M."/>
        </authorList>
    </citation>
    <scope>NUCLEOTIDE SEQUENCE [LARGE SCALE GENOMIC DNA]</scope>
    <source>
        <strain evidence="2 3">1048-83</strain>
    </source>
</reference>
<name>A0ABR5VZU4_9VIBR</name>